<keyword evidence="3" id="KW-1185">Reference proteome</keyword>
<sequence>MLSCNWLRPKEFSPNFLVARMPATVDCGCAMNCHLGLRRRRTHLQNFLDPLKASQSSFDHQLSHQTQIREQSRCLPSSIPMRSRSFTSVPPEVRLAPPPPWPPRLVPSVCLPRRLVRTLRRPLATGYERTPLPLPLPSRDRVVERAALTATIIEGSPRHGEAHHPKPSSRRLRRPHRLLPHHPRPQGAPPRPQEGEEHQAQQVRRPRRDHRDCANHALQVLLEGPGGHCQGDPGYGIQRRMPGRRQAPSGHHRCHPVWRDRQ</sequence>
<accession>A0AAD9A4B3</accession>
<evidence type="ECO:0000313" key="2">
    <source>
        <dbReference type="EMBL" id="KAK1840864.1"/>
    </source>
</evidence>
<feature type="compositionally biased region" description="Basic residues" evidence="1">
    <location>
        <begin position="165"/>
        <end position="184"/>
    </location>
</feature>
<evidence type="ECO:0000313" key="3">
    <source>
        <dbReference type="Proteomes" id="UP001243330"/>
    </source>
</evidence>
<reference evidence="2" key="1">
    <citation type="submission" date="2023-01" db="EMBL/GenBank/DDBJ databases">
        <title>Colletotrichum chrysophilum M932 genome sequence.</title>
        <authorList>
            <person name="Baroncelli R."/>
        </authorList>
    </citation>
    <scope>NUCLEOTIDE SEQUENCE</scope>
    <source>
        <strain evidence="2">M932</strain>
    </source>
</reference>
<comment type="caution">
    <text evidence="2">The sequence shown here is derived from an EMBL/GenBank/DDBJ whole genome shotgun (WGS) entry which is preliminary data.</text>
</comment>
<feature type="region of interest" description="Disordered" evidence="1">
    <location>
        <begin position="224"/>
        <end position="262"/>
    </location>
</feature>
<gene>
    <name evidence="2" type="ORF">CCHR01_16516</name>
</gene>
<name>A0AAD9A4B3_9PEZI</name>
<protein>
    <submittedName>
        <fullName evidence="2">Uncharacterized protein</fullName>
    </submittedName>
</protein>
<organism evidence="2 3">
    <name type="scientific">Colletotrichum chrysophilum</name>
    <dbReference type="NCBI Taxonomy" id="1836956"/>
    <lineage>
        <taxon>Eukaryota</taxon>
        <taxon>Fungi</taxon>
        <taxon>Dikarya</taxon>
        <taxon>Ascomycota</taxon>
        <taxon>Pezizomycotina</taxon>
        <taxon>Sordariomycetes</taxon>
        <taxon>Hypocreomycetidae</taxon>
        <taxon>Glomerellales</taxon>
        <taxon>Glomerellaceae</taxon>
        <taxon>Colletotrichum</taxon>
        <taxon>Colletotrichum gloeosporioides species complex</taxon>
    </lineage>
</organism>
<evidence type="ECO:0000256" key="1">
    <source>
        <dbReference type="SAM" id="MobiDB-lite"/>
    </source>
</evidence>
<proteinExistence type="predicted"/>
<dbReference type="Proteomes" id="UP001243330">
    <property type="component" value="Unassembled WGS sequence"/>
</dbReference>
<dbReference type="AlphaFoldDB" id="A0AAD9A4B3"/>
<dbReference type="EMBL" id="JAQOWY010000525">
    <property type="protein sequence ID" value="KAK1840864.1"/>
    <property type="molecule type" value="Genomic_DNA"/>
</dbReference>
<feature type="region of interest" description="Disordered" evidence="1">
    <location>
        <begin position="151"/>
        <end position="210"/>
    </location>
</feature>